<feature type="signal peptide" evidence="9">
    <location>
        <begin position="1"/>
        <end position="21"/>
    </location>
</feature>
<comment type="subunit">
    <text evidence="8">The Tol-Pal system is composed of five core proteins: the inner membrane proteins TolA, TolQ and TolR, the periplasmic protein TolB and the outer membrane protein Pal. They form a network linking the inner and outer membranes and the peptidoglycan layer.</text>
</comment>
<keyword evidence="7 8" id="KW-0131">Cell cycle</keyword>
<dbReference type="InterPro" id="IPR036737">
    <property type="entry name" value="OmpA-like_sf"/>
</dbReference>
<feature type="chain" id="PRO_5010187263" description="Peptidoglycan-associated lipoprotein" evidence="9">
    <location>
        <begin position="22"/>
        <end position="165"/>
    </location>
</feature>
<gene>
    <name evidence="8" type="primary">pal</name>
    <name evidence="11" type="ORF">SAMN04244559_02865</name>
</gene>
<dbReference type="OrthoDB" id="9809164at2"/>
<keyword evidence="4 8" id="KW-0564">Palmitate</keyword>
<dbReference type="RefSeq" id="WP_074769746.1">
    <property type="nucleotide sequence ID" value="NZ_FNWO01000013.1"/>
</dbReference>
<evidence type="ECO:0000256" key="5">
    <source>
        <dbReference type="ARBA" id="ARBA00023237"/>
    </source>
</evidence>
<keyword evidence="6 8" id="KW-0449">Lipoprotein</keyword>
<dbReference type="Pfam" id="PF00691">
    <property type="entry name" value="OmpA"/>
    <property type="match status" value="1"/>
</dbReference>
<keyword evidence="2 8" id="KW-0732">Signal</keyword>
<dbReference type="HAMAP" id="MF_02204">
    <property type="entry name" value="Pal"/>
    <property type="match status" value="1"/>
</dbReference>
<dbReference type="InterPro" id="IPR006664">
    <property type="entry name" value="OMP_bac"/>
</dbReference>
<evidence type="ECO:0000313" key="12">
    <source>
        <dbReference type="Proteomes" id="UP000182983"/>
    </source>
</evidence>
<sequence>MKLRFLSIVAAAALVAACESAPENTGAASGGGVSAPPPARTAPAGIVKGSKEDFIANVGDRVFFDLDKSSLRADAKATLDKQAAWLKTYQNYSFTVEGHADERGTREYNLALGERRANSVREYLIANGVAASRVKVVSYGKERPVALGSNEAAWSQNRRGVTVLN</sequence>
<evidence type="ECO:0000256" key="4">
    <source>
        <dbReference type="ARBA" id="ARBA00023139"/>
    </source>
</evidence>
<dbReference type="InterPro" id="IPR006690">
    <property type="entry name" value="OMPA-like_CS"/>
</dbReference>
<dbReference type="CDD" id="cd07185">
    <property type="entry name" value="OmpA_C-like"/>
    <property type="match status" value="1"/>
</dbReference>
<dbReference type="SUPFAM" id="SSF103088">
    <property type="entry name" value="OmpA-like"/>
    <property type="match status" value="1"/>
</dbReference>
<comment type="function">
    <text evidence="8">Part of the Tol-Pal system, which plays a role in outer membrane invagination during cell division and is important for maintaining outer membrane integrity.</text>
</comment>
<proteinExistence type="inferred from homology"/>
<dbReference type="InterPro" id="IPR039001">
    <property type="entry name" value="Pal"/>
</dbReference>
<evidence type="ECO:0000256" key="8">
    <source>
        <dbReference type="HAMAP-Rule" id="MF_02204"/>
    </source>
</evidence>
<protein>
    <recommendedName>
        <fullName evidence="8">Peptidoglycan-associated lipoprotein</fullName>
        <shortName evidence="8">PAL</shortName>
    </recommendedName>
</protein>
<dbReference type="Gene3D" id="3.30.1330.60">
    <property type="entry name" value="OmpA-like domain"/>
    <property type="match status" value="1"/>
</dbReference>
<dbReference type="InterPro" id="IPR014169">
    <property type="entry name" value="Pal_lipo_C"/>
</dbReference>
<keyword evidence="12" id="KW-1185">Reference proteome</keyword>
<dbReference type="InterPro" id="IPR050330">
    <property type="entry name" value="Bact_OuterMem_StrucFunc"/>
</dbReference>
<dbReference type="AlphaFoldDB" id="A0A1H6J3M2"/>
<dbReference type="EMBL" id="FNWO01000013">
    <property type="protein sequence ID" value="SEH54060.1"/>
    <property type="molecule type" value="Genomic_DNA"/>
</dbReference>
<evidence type="ECO:0000259" key="10">
    <source>
        <dbReference type="PROSITE" id="PS51123"/>
    </source>
</evidence>
<dbReference type="GO" id="GO:0009279">
    <property type="term" value="C:cell outer membrane"/>
    <property type="evidence" value="ECO:0007669"/>
    <property type="project" value="UniProtKB-SubCell"/>
</dbReference>
<dbReference type="PROSITE" id="PS51257">
    <property type="entry name" value="PROKAR_LIPOPROTEIN"/>
    <property type="match status" value="1"/>
</dbReference>
<dbReference type="InterPro" id="IPR006665">
    <property type="entry name" value="OmpA-like"/>
</dbReference>
<dbReference type="PANTHER" id="PTHR30329:SF21">
    <property type="entry name" value="LIPOPROTEIN YIAD-RELATED"/>
    <property type="match status" value="1"/>
</dbReference>
<keyword evidence="1 8" id="KW-0132">Cell division</keyword>
<keyword evidence="3 8" id="KW-0472">Membrane</keyword>
<feature type="domain" description="OmpA-like" evidence="10">
    <location>
        <begin position="51"/>
        <end position="165"/>
    </location>
</feature>
<name>A0A1H6J3M2_MAGFU</name>
<organism evidence="11 12">
    <name type="scientific">Magnetospirillum fulvum</name>
    <name type="common">Rhodospirillum fulvum</name>
    <dbReference type="NCBI Taxonomy" id="1082"/>
    <lineage>
        <taxon>Bacteria</taxon>
        <taxon>Pseudomonadati</taxon>
        <taxon>Pseudomonadota</taxon>
        <taxon>Alphaproteobacteria</taxon>
        <taxon>Rhodospirillales</taxon>
        <taxon>Rhodospirillaceae</taxon>
        <taxon>Magnetospirillum</taxon>
    </lineage>
</organism>
<dbReference type="PANTHER" id="PTHR30329">
    <property type="entry name" value="STATOR ELEMENT OF FLAGELLAR MOTOR COMPLEX"/>
    <property type="match status" value="1"/>
</dbReference>
<evidence type="ECO:0000313" key="11">
    <source>
        <dbReference type="EMBL" id="SEH54060.1"/>
    </source>
</evidence>
<dbReference type="PRINTS" id="PR01023">
    <property type="entry name" value="NAFLGMOTY"/>
</dbReference>
<evidence type="ECO:0000256" key="3">
    <source>
        <dbReference type="ARBA" id="ARBA00023136"/>
    </source>
</evidence>
<dbReference type="Proteomes" id="UP000182983">
    <property type="component" value="Unassembled WGS sequence"/>
</dbReference>
<reference evidence="12" key="1">
    <citation type="submission" date="2016-10" db="EMBL/GenBank/DDBJ databases">
        <authorList>
            <person name="Varghese N."/>
            <person name="Submissions S."/>
        </authorList>
    </citation>
    <scope>NUCLEOTIDE SEQUENCE [LARGE SCALE GENOMIC DNA]</scope>
    <source>
        <strain evidence="12">DSM 13234</strain>
    </source>
</reference>
<dbReference type="PROSITE" id="PS01068">
    <property type="entry name" value="OMPA_1"/>
    <property type="match status" value="1"/>
</dbReference>
<evidence type="ECO:0000256" key="9">
    <source>
        <dbReference type="SAM" id="SignalP"/>
    </source>
</evidence>
<dbReference type="GO" id="GO:0051301">
    <property type="term" value="P:cell division"/>
    <property type="evidence" value="ECO:0007669"/>
    <property type="project" value="UniProtKB-UniRule"/>
</dbReference>
<comment type="similarity">
    <text evidence="8">Belongs to the Pal lipoprotein family.</text>
</comment>
<accession>A0A1H6J3M2</accession>
<evidence type="ECO:0000256" key="2">
    <source>
        <dbReference type="ARBA" id="ARBA00022729"/>
    </source>
</evidence>
<dbReference type="PRINTS" id="PR01021">
    <property type="entry name" value="OMPADOMAIN"/>
</dbReference>
<evidence type="ECO:0000256" key="1">
    <source>
        <dbReference type="ARBA" id="ARBA00022618"/>
    </source>
</evidence>
<keyword evidence="5 8" id="KW-0998">Cell outer membrane</keyword>
<dbReference type="NCBIfam" id="TIGR02802">
    <property type="entry name" value="Pal_lipo"/>
    <property type="match status" value="1"/>
</dbReference>
<evidence type="ECO:0000256" key="6">
    <source>
        <dbReference type="ARBA" id="ARBA00023288"/>
    </source>
</evidence>
<dbReference type="PROSITE" id="PS51123">
    <property type="entry name" value="OMPA_2"/>
    <property type="match status" value="1"/>
</dbReference>
<evidence type="ECO:0000256" key="7">
    <source>
        <dbReference type="ARBA" id="ARBA00023306"/>
    </source>
</evidence>
<comment type="subcellular location">
    <subcellularLocation>
        <location evidence="8">Cell outer membrane</location>
        <topology evidence="8">Lipid-anchor</topology>
    </subcellularLocation>
</comment>